<protein>
    <submittedName>
        <fullName evidence="1">Uncharacterized protein</fullName>
    </submittedName>
</protein>
<sequence length="52" mass="5531">MKLKKVKLKTLSPGKNINAQQTNQIAGGASAYSKDYGACHTAPVFCPTAYIC</sequence>
<dbReference type="GeneID" id="61357323"/>
<name>A0A8T0C986_9GAMM</name>
<organism evidence="1 2">
    <name type="scientific">Pseudoalteromonas rubra</name>
    <dbReference type="NCBI Taxonomy" id="43658"/>
    <lineage>
        <taxon>Bacteria</taxon>
        <taxon>Pseudomonadati</taxon>
        <taxon>Pseudomonadota</taxon>
        <taxon>Gammaproteobacteria</taxon>
        <taxon>Alteromonadales</taxon>
        <taxon>Pseudoalteromonadaceae</taxon>
        <taxon>Pseudoalteromonas</taxon>
    </lineage>
</organism>
<evidence type="ECO:0000313" key="1">
    <source>
        <dbReference type="EMBL" id="KAF7787233.1"/>
    </source>
</evidence>
<evidence type="ECO:0000313" key="2">
    <source>
        <dbReference type="Proteomes" id="UP000016480"/>
    </source>
</evidence>
<dbReference type="Proteomes" id="UP000016480">
    <property type="component" value="Unassembled WGS sequence"/>
</dbReference>
<gene>
    <name evidence="1" type="ORF">PRUB_a4412</name>
</gene>
<comment type="caution">
    <text evidence="1">The sequence shown here is derived from an EMBL/GenBank/DDBJ whole genome shotgun (WGS) entry which is preliminary data.</text>
</comment>
<dbReference type="EMBL" id="AHCD03000032">
    <property type="protein sequence ID" value="KAF7787233.1"/>
    <property type="molecule type" value="Genomic_DNA"/>
</dbReference>
<dbReference type="AlphaFoldDB" id="A0A8T0C986"/>
<accession>A0A8T0C986</accession>
<reference evidence="1 2" key="1">
    <citation type="journal article" date="2012" name="J. Bacteriol.">
        <title>Genome sequence of the cycloprodigiosin-producing bacterial strain Pseudoalteromonas rubra ATCC 29570(T).</title>
        <authorList>
            <person name="Xie B.B."/>
            <person name="Shu Y.L."/>
            <person name="Qin Q.L."/>
            <person name="Rong J.C."/>
            <person name="Zhang X.Y."/>
            <person name="Chen X.L."/>
            <person name="Zhou B.C."/>
            <person name="Zhang Y.Z."/>
        </authorList>
    </citation>
    <scope>NUCLEOTIDE SEQUENCE [LARGE SCALE GENOMIC DNA]</scope>
    <source>
        <strain evidence="1 2">DSM 6842</strain>
    </source>
</reference>
<proteinExistence type="predicted"/>
<dbReference type="RefSeq" id="WP_155946329.1">
    <property type="nucleotide sequence ID" value="NZ_AHCD03000032.1"/>
</dbReference>